<feature type="compositionally biased region" description="Low complexity" evidence="1">
    <location>
        <begin position="33"/>
        <end position="43"/>
    </location>
</feature>
<feature type="compositionally biased region" description="Basic residues" evidence="1">
    <location>
        <begin position="51"/>
        <end position="60"/>
    </location>
</feature>
<feature type="compositionally biased region" description="Basic and acidic residues" evidence="1">
    <location>
        <begin position="73"/>
        <end position="83"/>
    </location>
</feature>
<feature type="non-terminal residue" evidence="2">
    <location>
        <position position="109"/>
    </location>
</feature>
<name>A0A6J4H0K1_9CHLR</name>
<gene>
    <name evidence="2" type="ORF">AVDCRST_MAG26-11</name>
</gene>
<proteinExistence type="predicted"/>
<feature type="non-terminal residue" evidence="2">
    <location>
        <position position="1"/>
    </location>
</feature>
<evidence type="ECO:0000256" key="1">
    <source>
        <dbReference type="SAM" id="MobiDB-lite"/>
    </source>
</evidence>
<feature type="compositionally biased region" description="Basic residues" evidence="1">
    <location>
        <begin position="8"/>
        <end position="21"/>
    </location>
</feature>
<feature type="region of interest" description="Disordered" evidence="1">
    <location>
        <begin position="1"/>
        <end position="109"/>
    </location>
</feature>
<accession>A0A6J4H0K1</accession>
<dbReference type="AlphaFoldDB" id="A0A6J4H0K1"/>
<evidence type="ECO:0000313" key="2">
    <source>
        <dbReference type="EMBL" id="CAA9209078.1"/>
    </source>
</evidence>
<reference evidence="2" key="1">
    <citation type="submission" date="2020-02" db="EMBL/GenBank/DDBJ databases">
        <authorList>
            <person name="Meier V. D."/>
        </authorList>
    </citation>
    <scope>NUCLEOTIDE SEQUENCE</scope>
    <source>
        <strain evidence="2">AVDCRST_MAG26</strain>
    </source>
</reference>
<sequence length="109" mass="12022">GNHDLSHRRAGRAHRAHRLRRYPAGPDQSVHSGGRAARPLPGRARPDDRRHRAAGYHRRSERSQPAGVGLDRLPAREHGDGADLRQAVRPIRAAHHPALGHSGLPGRLR</sequence>
<organism evidence="2">
    <name type="scientific">uncultured Chloroflexia bacterium</name>
    <dbReference type="NCBI Taxonomy" id="1672391"/>
    <lineage>
        <taxon>Bacteria</taxon>
        <taxon>Bacillati</taxon>
        <taxon>Chloroflexota</taxon>
        <taxon>Chloroflexia</taxon>
        <taxon>environmental samples</taxon>
    </lineage>
</organism>
<protein>
    <submittedName>
        <fullName evidence="2">Uncharacterized MFS-type transporter</fullName>
    </submittedName>
</protein>
<dbReference type="EMBL" id="CADCTK010000002">
    <property type="protein sequence ID" value="CAA9209078.1"/>
    <property type="molecule type" value="Genomic_DNA"/>
</dbReference>